<reference evidence="2" key="2">
    <citation type="submission" date="2023-04" db="EMBL/GenBank/DDBJ databases">
        <authorList>
            <person name="Sun J.-Q."/>
        </authorList>
    </citation>
    <scope>NUCLEOTIDE SEQUENCE</scope>
    <source>
        <strain evidence="2">CC-YY355</strain>
    </source>
</reference>
<protein>
    <submittedName>
        <fullName evidence="2">DUF4410 domain-containing protein</fullName>
    </submittedName>
</protein>
<dbReference type="InterPro" id="IPR025522">
    <property type="entry name" value="DUF4410"/>
</dbReference>
<evidence type="ECO:0000313" key="3">
    <source>
        <dbReference type="Proteomes" id="UP001160550"/>
    </source>
</evidence>
<gene>
    <name evidence="2" type="ORF">QF205_11040</name>
</gene>
<dbReference type="Proteomes" id="UP001160550">
    <property type="component" value="Unassembled WGS sequence"/>
</dbReference>
<name>A0ABT6MU09_9GAMM</name>
<accession>A0ABT6MU09</accession>
<feature type="chain" id="PRO_5045920359" evidence="1">
    <location>
        <begin position="23"/>
        <end position="148"/>
    </location>
</feature>
<proteinExistence type="predicted"/>
<keyword evidence="1" id="KW-0732">Signal</keyword>
<evidence type="ECO:0000256" key="1">
    <source>
        <dbReference type="SAM" id="SignalP"/>
    </source>
</evidence>
<comment type="caution">
    <text evidence="2">The sequence shown here is derived from an EMBL/GenBank/DDBJ whole genome shotgun (WGS) entry which is preliminary data.</text>
</comment>
<keyword evidence="3" id="KW-1185">Reference proteome</keyword>
<dbReference type="RefSeq" id="WP_280942817.1">
    <property type="nucleotide sequence ID" value="NZ_JARYGX010000021.1"/>
</dbReference>
<dbReference type="PROSITE" id="PS51257">
    <property type="entry name" value="PROKAR_LIPOPROTEIN"/>
    <property type="match status" value="1"/>
</dbReference>
<reference evidence="2" key="1">
    <citation type="journal article" date="2007" name="Int. J. Syst. Evol. Microbiol.">
        <title>Luteimonas composti sp. nov., a moderately thermophilic bacterium isolated from food waste.</title>
        <authorList>
            <person name="Young C.C."/>
            <person name="Kampfer P."/>
            <person name="Chen W.M."/>
            <person name="Yen W.S."/>
            <person name="Arun A.B."/>
            <person name="Lai W.A."/>
            <person name="Shen F.T."/>
            <person name="Rekha P.D."/>
            <person name="Lin K.Y."/>
            <person name="Chou J.H."/>
        </authorList>
    </citation>
    <scope>NUCLEOTIDE SEQUENCE</scope>
    <source>
        <strain evidence="2">CC-YY355</strain>
    </source>
</reference>
<feature type="signal peptide" evidence="1">
    <location>
        <begin position="1"/>
        <end position="22"/>
    </location>
</feature>
<evidence type="ECO:0000313" key="2">
    <source>
        <dbReference type="EMBL" id="MDH7453598.1"/>
    </source>
</evidence>
<organism evidence="2 3">
    <name type="scientific">Luteimonas composti</name>
    <dbReference type="NCBI Taxonomy" id="398257"/>
    <lineage>
        <taxon>Bacteria</taxon>
        <taxon>Pseudomonadati</taxon>
        <taxon>Pseudomonadota</taxon>
        <taxon>Gammaproteobacteria</taxon>
        <taxon>Lysobacterales</taxon>
        <taxon>Lysobacteraceae</taxon>
        <taxon>Luteimonas</taxon>
    </lineage>
</organism>
<dbReference type="EMBL" id="JARYGX010000021">
    <property type="protein sequence ID" value="MDH7453598.1"/>
    <property type="molecule type" value="Genomic_DNA"/>
</dbReference>
<dbReference type="Pfam" id="PF14366">
    <property type="entry name" value="DUF4410"/>
    <property type="match status" value="1"/>
</dbReference>
<sequence>MSRAFWLAVCLFLSACSTTSTVHQPPTAGTSGPYGYSFENYGGDDLAAIAELDRTIQRTLRDAGVFVPGTDAPRIEITVTHFYVRSNGARFWAGVMAGRDKISSRIRIVDAAGTQLADFEVESTNATALGSSGGLMEKHAAEILSRLR</sequence>